<dbReference type="InterPro" id="IPR021351">
    <property type="entry name" value="DUF2969"/>
</dbReference>
<dbReference type="STRING" id="328396.RU93_GL001476"/>
<protein>
    <recommendedName>
        <fullName evidence="3">DUF2969 domain-containing protein</fullName>
    </recommendedName>
</protein>
<comment type="caution">
    <text evidence="1">The sequence shown here is derived from an EMBL/GenBank/DDBJ whole genome shotgun (WGS) entry which is preliminary data.</text>
</comment>
<keyword evidence="2" id="KW-1185">Reference proteome</keyword>
<evidence type="ECO:0000313" key="1">
    <source>
        <dbReference type="EMBL" id="OJG11481.1"/>
    </source>
</evidence>
<reference evidence="1 2" key="1">
    <citation type="submission" date="2014-12" db="EMBL/GenBank/DDBJ databases">
        <title>Draft genome sequences of 29 type strains of Enterococci.</title>
        <authorList>
            <person name="Zhong Z."/>
            <person name="Sun Z."/>
            <person name="Liu W."/>
            <person name="Zhang W."/>
            <person name="Zhang H."/>
        </authorList>
    </citation>
    <scope>NUCLEOTIDE SEQUENCE [LARGE SCALE GENOMIC DNA]</scope>
    <source>
        <strain evidence="1 2">DSM 17690</strain>
    </source>
</reference>
<dbReference type="Proteomes" id="UP000182149">
    <property type="component" value="Unassembled WGS sequence"/>
</dbReference>
<dbReference type="EMBL" id="JXKD01000003">
    <property type="protein sequence ID" value="OJG11481.1"/>
    <property type="molecule type" value="Genomic_DNA"/>
</dbReference>
<accession>A0A1L8QVE4</accession>
<sequence length="79" mass="9350">MKNMKKNKEIQIRMEEKKRILQGQEYEVTELYIGKKKIGEILAYGVKDFQAFMDDEAIGSNKTFELAVEAIIRQWNLHE</sequence>
<evidence type="ECO:0000313" key="2">
    <source>
        <dbReference type="Proteomes" id="UP000182149"/>
    </source>
</evidence>
<dbReference type="AlphaFoldDB" id="A0A1L8QVE4"/>
<evidence type="ECO:0008006" key="3">
    <source>
        <dbReference type="Google" id="ProtNLM"/>
    </source>
</evidence>
<gene>
    <name evidence="1" type="ORF">RU93_GL001476</name>
</gene>
<organism evidence="1 2">
    <name type="scientific">Enterococcus aquimarinus</name>
    <dbReference type="NCBI Taxonomy" id="328396"/>
    <lineage>
        <taxon>Bacteria</taxon>
        <taxon>Bacillati</taxon>
        <taxon>Bacillota</taxon>
        <taxon>Bacilli</taxon>
        <taxon>Lactobacillales</taxon>
        <taxon>Enterococcaceae</taxon>
        <taxon>Enterococcus</taxon>
    </lineage>
</organism>
<dbReference type="Pfam" id="PF11184">
    <property type="entry name" value="DUF2969"/>
    <property type="match status" value="1"/>
</dbReference>
<name>A0A1L8QVE4_9ENTE</name>
<proteinExistence type="predicted"/>